<dbReference type="InterPro" id="IPR050517">
    <property type="entry name" value="DDR_Repair_Kinase"/>
</dbReference>
<evidence type="ECO:0000313" key="6">
    <source>
        <dbReference type="EMBL" id="CAG5056612.1"/>
    </source>
</evidence>
<dbReference type="PROSITE" id="PS51189">
    <property type="entry name" value="FAT"/>
    <property type="match status" value="1"/>
</dbReference>
<evidence type="ECO:0000259" key="5">
    <source>
        <dbReference type="PROSITE" id="PS51190"/>
    </source>
</evidence>
<comment type="caution">
    <text evidence="6">The sequence shown here is derived from an EMBL/GenBank/DDBJ whole genome shotgun (WGS) entry which is preliminary data.</text>
</comment>
<dbReference type="CDD" id="cd05163">
    <property type="entry name" value="PIKK_TRRAP"/>
    <property type="match status" value="1"/>
</dbReference>
<name>A0A8S3Y681_PARAO</name>
<dbReference type="InterPro" id="IPR014009">
    <property type="entry name" value="PIK_FAT"/>
</dbReference>
<evidence type="ECO:0000259" key="3">
    <source>
        <dbReference type="PROSITE" id="PS50290"/>
    </source>
</evidence>
<dbReference type="OrthoDB" id="5570127at2759"/>
<dbReference type="GO" id="GO:0035267">
    <property type="term" value="C:NuA4 histone acetyltransferase complex"/>
    <property type="evidence" value="ECO:0007669"/>
    <property type="project" value="TreeGrafter"/>
</dbReference>
<sequence length="4329" mass="487975">MEEDNVTPSSSILNSASKDRKYVQKFKTSWLEHPDFKSWLKKPDKGNGRSYEALKLKMMNTMAPGGPGDPHTQMNTYRSYVTMLADPGAKDEIKLKAAQELSENFEVILSSSQYPQFLDHSLKIFLKILQEGEPHFIAEYNIQQVRKLILEMIHRLPISETLRPYVKSILILMLKLMEIENEENVLVCLKIFMELHKQYRPPYSAEVDIHKFLQWVKGIYSDLPNHLPKIFEPKPTIRVKDLSEVNIEQLLQETYTTTPIHTEKKLLDGSVVTYNLIPRSVLSLKVIQELPIIVVLMYQLYKQNVHQEVSNFIPLIMETITLQPAATHRQSASFNKEVFVDFMGAQIKTLAFLAYIIRIYQDTIANHANLMVKGIIGLLTLCPPEVAHLRKELVIATRHILATDLRLKFVPYMERLFDEDVLLGGGWTVHESLRPLAYSTLADLVHHVRQHLPLSDLAIAAHLFSKNVHDESLPTSIQTMSCKLLLNLVDCIRQRSESEGAAGGAQPQGRQLLMRILEVFVLKFKTISKLQLPALMAKCKQTTPALNGTNGTTPSTPTTSAPSTSSPEVKIEDDKHSVDFLDSINRAEEKSKIGFPSSQMSNLNVGDYRTLVKTLVCGVKTITWGCASCKSSSGGDGGAAGAAAVAGVSGAAGAAAAAAGTIAGQKQLSARETLVFIRLVRWGLQSLDIYTLAAPRAPAHPPAQPHVRSKEEKEVLEHFSGVFSMMNPQTFQEIFTATISHMVERINKNMTLQIIANTFLSNPATSPIFATVLVEYLLKRMEEMGTNIERSNLYLRLFKLVFGSVSLFPTENEQMLRPHLHSIVNKAMDYAMTAKEPYNYFLLLRALFRSIGGGSHDLLYQEFLPLLPNLLEGLNRLQSGLHKQHMKDLFVELCLTVPVRLSSLLPYLPMLMDPLVSALNGSHTLISQGLRTLELCVDNLQPDFLYEHIQPVRADLMQALWRTLQNNEVARIAFRVLGKFGGGNRKMMIEPQRLEYRETDAPPPAVQAYFQDQPKPIDFEVDKVIETAFSALKSSTTDPFYRRQCWEVLRCYLAASLNLEDDKATLQKLFNHPSFVEGKIPPQNGPYYKCSNTVVRNTHRTALTGMFVAAAIKELRQHVLPTMVSLVRHYTLVAIAQEAGPFAGSGGPKEGLDALVLVDAIAVVMGHEEKELCKPGHLALVLMIETAGTVLGSKERACRLPLMEYLAERMSSLCYERAWYAKLGGCIAVKFMFEKMAPEWVYKHVFTFLKAVLFVMMDLTGEVSSGAIDMATINLERLVRVCVSGPSGQGLEPEGDVAAAKARALHDVLQELVLQITSPHLLVRQQAMKSLELIAELQNKTVTEVMDPHREAIADIIPPKKHLLRHQPANAQMGLMDGTTFCTTLKPRLFTIDLNINEHKVFFRELLSLCEAEDGMLGKLPCYKGVNLVPLRASALRALAACHYIQEKHCREKIFQVLYKSLEKNDPELQQAGFECMQKFLAGFQIDMEMVHPVMRPLLLTLGDHRNLSVNGAKRLSYLTQLFPSTFSEKLCEQLLQLLKKLLDYSIQTNRGGNFLQSVSKNMENEQKIIILIGIFHQIPAASPRFIDVLCRLILHTEKSLMIEAGSPFREPLVKFLLRYPKETLDLIMSDNNIKDQQWSRFLVFLVKHSEAGPAFREALQTSKKTRLLQLLAANSGGAAASIPQADRAEMQFQAIRVISLLIKYDDQWLSTQHDLIELLKRIWCSDQYHEIHKKVENVDCTHWKEPKLIVKILLHYFCHHPSNIDLLFQLLRALCDRFVPDFQFLRDFLENTVAQNYTVEWKRSAFFRFVEHFSSDAMSQDLKAKVLQMILIPCFAVSFEKGQKIVGGPPAPYQDNPDNVVSVFINNVIDPENPFACSDAVRISLLQFACLLLEQASAHIHDANNKKQGNKLRRLMTFAWPCLLGKNYVDPATRYHGHLLLSHIIAKFAIHKRIVLQVFHSLLKAHAVEARAVVRQALEILTPAMPQRMEDGNTMLTHWTKKIIVEDGHSVQQLFHILQLVVRHYKVYYPVRHALVGHMVAAMQRLGFSATASLEHRRLAVDLAEVALKWELQRLRDHAHDDTVVATSPSGAMKRVSADEGGGESRKALNTGWASPQASSSRLEPDAAKPLDRAHVDVVVNLLLRLACQVNEGSVAGAGAGAAGGSPGEQLSRRCVLLLKTALKPDLWPHLCEPKLAWLDKVFSTADSNAAACANACTALELLAFLLGVLRREQCLAALKPLQRGLAACVASSNAKVVRLTHNLLAKLTALFPTEPSGAAQACKYEELETLYACVSKYAFEGLATYEKCAAGGGAAAGGAAAGTGAGAAAGGAGALLGPLMMLKACCASSAGYVDRLLLPLMRVLQRMLRDHVAPNPDPAVSDLLILALDLLKARVSVMPVDTRKTFIGTVLVGLIEKTTDAKVMKAIIRMVEEWVKWRGVAVTGAAPSLREKSILLVKLMQYVEKRFPDDLELNAHFLDLINYVYRDEHLKMTELSMKLEPAFLAGLRCPQPHIRAKFFEVYDQSVRRRIFDRLLYIICSQNWEHIGQHYWIKQCLELLLVTCVSSTQIRLSNSKYLLPNISAVINLADSEDRKSFVIFSNVKEESADGFSDTIDPDKEDVLDMDLDSSSNQKEELTKNVPNRQRALNQIVAKQSEFLELARRVRTEQLVAAAAQLCHMDDALAHHSWLRLLPKLWAALDERQLGTVMNEIVPFIISGVHVIQRDQPLSALNTFIEALARCNPPITIKPPMMKYLGKTHNLWHRMTLNLEQMAIEQANGRGNREQMEIYDYDTETTTPTDILDSLSDMYELLQEEDMWSGLWLKHARYRETNVAIAYEQQGFFEQAQAAYDVAMAKLKQEYTANPSSYNMHKECTLWTQHWIKCAKELNQWDSLLELGLTRSVRDPFLILESSWRNPNWPTMKDALAEVEYNCPKELAWLVNLYRGYLCICAGGEQQLGGVERHAEAAAAQCLREWRRLPRVVSHAHLPLLRAAQQLMELSEAAQIHTVRIYIPTYLGTAVLREWRRLPRVVSHAHLPLLRAAQQLMELSEAAQIHTVRISVPTYLGTAALREWRRLPRVVSHAHLPLLRAAQQLMELSEAAQIHTVRIYVPTYLGTAALREWRRLPRVVSHAHLTLLRAAQQLMELSEAAQIHTVPLREWRRLPRVVSHAHLPLLRAAQQLMELSEAAQINTVRIYVPTYLGTAALRERRRLPRVVSRAHLSLLRAAQQLMELSEAAQMHTVRIYVPTYLGTAALREWRRLPRVVSHAHLPLLRAAQQLMELSEDVQIHTVRIYVPTYLGTAALPEWRRVYVPTYLGTAALREWRRLPRVVSHAHLPLLSAAQQLMEVSEAAQIHTVRIYVPTYLGTAALREYRRLPRVVSHAHLPLLRAAQPRRYTPYGLLHSRPTSLHDMKAIVKTWRNRLPVVADPLSHWGAIFTWRQHHYQFIASHYDSQTDHASNHSMLGVHASAQAIIHFAKIARKHNLSGVCLDSLHRIYTIPSVPIVDCFQKIRQQVKCHIQMSWTEGKDELTEGLEMIESTNFKYFTKEMTAEFYAFKGLLLAQLGRSEDANKAFAAAVQLHDTLVKAWALWGDYLEQIFIRDPRQITVGVSAMTCFLHACRHQNESKSRKYCAKVLWMLSFDDDKNSLAEALDKYSVGVPPVQWLPWIPQLLACLVQYDGNVILNLLSHVGRLYPQAVYFPIRTLYLTLKIEQRERHKSAENLAAHLPHQQGAAAAGGRGGGEAAGEAGPIKATLPMWRCSKIMQLQREIHPTVLSSLEGIVDQMVWFRENWYEEVLRQLRAGLAKCHVVAFHHRAAVADATVTPHTLNFVKKVVSTFGIGIGIKSVSTSVSGAFSSAASESLARRAQATVQDPVFQKMKTQFAADFDFTQPNAMKLQNLIQKLRKWVKILEAKTKVLPKSFLIEEKCRFLSNFNLKTAEIELPGEFLLPKHTHYHVRIARFMPRVEIVQKHNTSARRLYIRGHNGKIYPYLVVNDSGLGDARREERVLQMLRMLNHYLGKQKETSRRFLHFTVPRVVSVSPQMRLVEDNPSSISLLDIYRTECANRGVEYDAPVARYYERLAAVQARGSQASHQVLRDILREVQATMVPKGMVREWAAATFAAPTDYWTFRKMLTLQLALAAFAEYVLHLTRLNPDMLYVHQDSGLLNVAYFKFDVDDTTGELDGNRPVPFRLTPNISELLTNIGITGPLTASAIAVARCLVTPNFKIQSILRTILRDEMVTGYRKRLEDKSGLPTAGTSSDNKPMDMDNETIINMVNKAVTVIMNRLNSLALFDGPDSKVATLVTAAHSHDNLCRMDPAWHPWL</sequence>
<protein>
    <submittedName>
        <fullName evidence="6">(apollo) hypothetical protein</fullName>
    </submittedName>
</protein>
<evidence type="ECO:0000259" key="4">
    <source>
        <dbReference type="PROSITE" id="PS51189"/>
    </source>
</evidence>
<evidence type="ECO:0000256" key="2">
    <source>
        <dbReference type="SAM" id="MobiDB-lite"/>
    </source>
</evidence>
<evidence type="ECO:0000256" key="1">
    <source>
        <dbReference type="ARBA" id="ARBA00007234"/>
    </source>
</evidence>
<dbReference type="PANTHER" id="PTHR11139">
    <property type="entry name" value="ATAXIA TELANGIECTASIA MUTATED ATM -RELATED"/>
    <property type="match status" value="1"/>
</dbReference>
<dbReference type="PROSITE" id="PS51190">
    <property type="entry name" value="FATC"/>
    <property type="match status" value="1"/>
</dbReference>
<dbReference type="InterPro" id="IPR046807">
    <property type="entry name" value="Tra1_central"/>
</dbReference>
<dbReference type="SMART" id="SM01343">
    <property type="entry name" value="FATC"/>
    <property type="match status" value="1"/>
</dbReference>
<feature type="compositionally biased region" description="Polar residues" evidence="2">
    <location>
        <begin position="2113"/>
        <end position="2123"/>
    </location>
</feature>
<dbReference type="Pfam" id="PF02259">
    <property type="entry name" value="FAT"/>
    <property type="match status" value="2"/>
</dbReference>
<dbReference type="InterPro" id="IPR000403">
    <property type="entry name" value="PI3/4_kinase_cat_dom"/>
</dbReference>
<dbReference type="InterPro" id="IPR046805">
    <property type="entry name" value="Tra1_ring"/>
</dbReference>
<dbReference type="EMBL" id="CAJQZP010001607">
    <property type="protein sequence ID" value="CAG5056612.1"/>
    <property type="molecule type" value="Genomic_DNA"/>
</dbReference>
<dbReference type="GO" id="GO:0006281">
    <property type="term" value="P:DNA repair"/>
    <property type="evidence" value="ECO:0007669"/>
    <property type="project" value="TreeGrafter"/>
</dbReference>
<proteinExistence type="inferred from homology"/>
<feature type="compositionally biased region" description="Low complexity" evidence="2">
    <location>
        <begin position="552"/>
        <end position="567"/>
    </location>
</feature>
<organism evidence="6 7">
    <name type="scientific">Parnassius apollo</name>
    <name type="common">Apollo butterfly</name>
    <name type="synonym">Papilio apollo</name>
    <dbReference type="NCBI Taxonomy" id="110799"/>
    <lineage>
        <taxon>Eukaryota</taxon>
        <taxon>Metazoa</taxon>
        <taxon>Ecdysozoa</taxon>
        <taxon>Arthropoda</taxon>
        <taxon>Hexapoda</taxon>
        <taxon>Insecta</taxon>
        <taxon>Pterygota</taxon>
        <taxon>Neoptera</taxon>
        <taxon>Endopterygota</taxon>
        <taxon>Lepidoptera</taxon>
        <taxon>Glossata</taxon>
        <taxon>Ditrysia</taxon>
        <taxon>Papilionoidea</taxon>
        <taxon>Papilionidae</taxon>
        <taxon>Parnassiinae</taxon>
        <taxon>Parnassini</taxon>
        <taxon>Parnassius</taxon>
        <taxon>Parnassius</taxon>
    </lineage>
</organism>
<dbReference type="Pfam" id="PF20206">
    <property type="entry name" value="Tra1_ring"/>
    <property type="match status" value="1"/>
</dbReference>
<evidence type="ECO:0000313" key="7">
    <source>
        <dbReference type="Proteomes" id="UP000691718"/>
    </source>
</evidence>
<feature type="domain" description="PI3K/PI4K catalytic" evidence="3">
    <location>
        <begin position="3966"/>
        <end position="4293"/>
    </location>
</feature>
<dbReference type="PANTHER" id="PTHR11139:SF1">
    <property type="entry name" value="TRANSFORMATION_TRANSCRIPTION DOMAIN-ASSOCIATED PROTEIN"/>
    <property type="match status" value="1"/>
</dbReference>
<dbReference type="GO" id="GO:0000124">
    <property type="term" value="C:SAGA complex"/>
    <property type="evidence" value="ECO:0007669"/>
    <property type="project" value="TreeGrafter"/>
</dbReference>
<feature type="region of interest" description="Disordered" evidence="2">
    <location>
        <begin position="544"/>
        <end position="572"/>
    </location>
</feature>
<feature type="domain" description="FATC" evidence="5">
    <location>
        <begin position="4297"/>
        <end position="4329"/>
    </location>
</feature>
<gene>
    <name evidence="6" type="ORF">PAPOLLO_LOCUS26826</name>
</gene>
<comment type="similarity">
    <text evidence="1">Belongs to the PI3/PI4-kinase family. TRA1 subfamily.</text>
</comment>
<accession>A0A8S3Y681</accession>
<dbReference type="GO" id="GO:0006355">
    <property type="term" value="P:regulation of DNA-templated transcription"/>
    <property type="evidence" value="ECO:0007669"/>
    <property type="project" value="TreeGrafter"/>
</dbReference>
<dbReference type="Pfam" id="PF20175">
    <property type="entry name" value="Tra1_central"/>
    <property type="match status" value="1"/>
</dbReference>
<dbReference type="SMART" id="SM00146">
    <property type="entry name" value="PI3Kc"/>
    <property type="match status" value="1"/>
</dbReference>
<reference evidence="6" key="1">
    <citation type="submission" date="2021-04" db="EMBL/GenBank/DDBJ databases">
        <authorList>
            <person name="Tunstrom K."/>
        </authorList>
    </citation>
    <scope>NUCLEOTIDE SEQUENCE</scope>
</reference>
<dbReference type="InterPro" id="IPR003151">
    <property type="entry name" value="PIK-rel_kinase_FAT"/>
</dbReference>
<feature type="domain" description="FAT" evidence="4">
    <location>
        <begin position="3274"/>
        <end position="3711"/>
    </location>
</feature>
<feature type="region of interest" description="Disordered" evidence="2">
    <location>
        <begin position="2084"/>
        <end position="2128"/>
    </location>
</feature>
<keyword evidence="7" id="KW-1185">Reference proteome</keyword>
<dbReference type="Proteomes" id="UP000691718">
    <property type="component" value="Unassembled WGS sequence"/>
</dbReference>
<dbReference type="GO" id="GO:0005634">
    <property type="term" value="C:nucleus"/>
    <property type="evidence" value="ECO:0007669"/>
    <property type="project" value="TreeGrafter"/>
</dbReference>
<dbReference type="InterPro" id="IPR003152">
    <property type="entry name" value="FATC_dom"/>
</dbReference>
<dbReference type="Pfam" id="PF00454">
    <property type="entry name" value="PI3_PI4_kinase"/>
    <property type="match status" value="1"/>
</dbReference>
<dbReference type="PROSITE" id="PS50290">
    <property type="entry name" value="PI3_4_KINASE_3"/>
    <property type="match status" value="1"/>
</dbReference>